<keyword evidence="2" id="KW-1185">Reference proteome</keyword>
<dbReference type="GO" id="GO:0016301">
    <property type="term" value="F:kinase activity"/>
    <property type="evidence" value="ECO:0007669"/>
    <property type="project" value="UniProtKB-KW"/>
</dbReference>
<organism evidence="1 2">
    <name type="scientific">Crotalus adamanteus</name>
    <name type="common">Eastern diamondback rattlesnake</name>
    <dbReference type="NCBI Taxonomy" id="8729"/>
    <lineage>
        <taxon>Eukaryota</taxon>
        <taxon>Metazoa</taxon>
        <taxon>Chordata</taxon>
        <taxon>Craniata</taxon>
        <taxon>Vertebrata</taxon>
        <taxon>Euteleostomi</taxon>
        <taxon>Lepidosauria</taxon>
        <taxon>Squamata</taxon>
        <taxon>Bifurcata</taxon>
        <taxon>Unidentata</taxon>
        <taxon>Episquamata</taxon>
        <taxon>Toxicofera</taxon>
        <taxon>Serpentes</taxon>
        <taxon>Colubroidea</taxon>
        <taxon>Viperidae</taxon>
        <taxon>Crotalinae</taxon>
        <taxon>Crotalus</taxon>
    </lineage>
</organism>
<keyword evidence="1" id="KW-0808">Transferase</keyword>
<dbReference type="Gene3D" id="6.10.140.1300">
    <property type="match status" value="1"/>
</dbReference>
<dbReference type="AlphaFoldDB" id="A0AAW1B571"/>
<keyword evidence="1" id="KW-0418">Kinase</keyword>
<evidence type="ECO:0000313" key="1">
    <source>
        <dbReference type="EMBL" id="KAK9396952.1"/>
    </source>
</evidence>
<dbReference type="Proteomes" id="UP001474421">
    <property type="component" value="Unassembled WGS sequence"/>
</dbReference>
<proteinExistence type="predicted"/>
<protein>
    <submittedName>
        <fullName evidence="1">CDK2AP2: Cyclin dependent kinase 2 associated protein 2</fullName>
    </submittedName>
</protein>
<gene>
    <name evidence="1" type="ORF">NXF25_020313</name>
</gene>
<reference evidence="1 2" key="1">
    <citation type="journal article" date="2024" name="Proc. Natl. Acad. Sci. U.S.A.">
        <title>The genetic regulatory architecture and epigenomic basis for age-related changes in rattlesnake venom.</title>
        <authorList>
            <person name="Hogan M.P."/>
            <person name="Holding M.L."/>
            <person name="Nystrom G.S."/>
            <person name="Colston T.J."/>
            <person name="Bartlett D.A."/>
            <person name="Mason A.J."/>
            <person name="Ellsworth S.A."/>
            <person name="Rautsaw R.M."/>
            <person name="Lawrence K.C."/>
            <person name="Strickland J.L."/>
            <person name="He B."/>
            <person name="Fraser P."/>
            <person name="Margres M.J."/>
            <person name="Gilbert D.M."/>
            <person name="Gibbs H.L."/>
            <person name="Parkinson C.L."/>
            <person name="Rokyta D.R."/>
        </authorList>
    </citation>
    <scope>NUCLEOTIDE SEQUENCE [LARGE SCALE GENOMIC DNA]</scope>
    <source>
        <strain evidence="1">DRR0105</strain>
    </source>
</reference>
<name>A0AAW1B571_CROAD</name>
<accession>A0AAW1B571</accession>
<dbReference type="EMBL" id="JAOTOJ010000008">
    <property type="protein sequence ID" value="KAK9396952.1"/>
    <property type="molecule type" value="Genomic_DNA"/>
</dbReference>
<comment type="caution">
    <text evidence="1">The sequence shown here is derived from an EMBL/GenBank/DDBJ whole genome shotgun (WGS) entry which is preliminary data.</text>
</comment>
<evidence type="ECO:0000313" key="2">
    <source>
        <dbReference type="Proteomes" id="UP001474421"/>
    </source>
</evidence>
<sequence length="33" mass="3559">MGYMQAMKPPGAKGSQNTYIDLLSVIGEMGKEI</sequence>